<accession>A0ACC8X800</accession>
<organism evidence="1 2">
    <name type="scientific">Candidatus Epulonipiscium fishelsonii</name>
    <dbReference type="NCBI Taxonomy" id="77094"/>
    <lineage>
        <taxon>Bacteria</taxon>
        <taxon>Bacillati</taxon>
        <taxon>Bacillota</taxon>
        <taxon>Clostridia</taxon>
        <taxon>Lachnospirales</taxon>
        <taxon>Lachnospiraceae</taxon>
        <taxon>Candidatus Epulonipiscium</taxon>
    </lineage>
</organism>
<reference evidence="1" key="1">
    <citation type="submission" date="2016-08" db="EMBL/GenBank/DDBJ databases">
        <authorList>
            <person name="Ngugi D.K."/>
            <person name="Miyake S."/>
            <person name="Stingl U."/>
        </authorList>
    </citation>
    <scope>NUCLEOTIDE SEQUENCE</scope>
    <source>
        <strain evidence="1">SCG-B11WGA-EpuloA1</strain>
    </source>
</reference>
<protein>
    <submittedName>
        <fullName evidence="1">Uncharacterized protein</fullName>
    </submittedName>
</protein>
<evidence type="ECO:0000313" key="2">
    <source>
        <dbReference type="Proteomes" id="UP000188605"/>
    </source>
</evidence>
<gene>
    <name evidence="1" type="ORF">AN396_12230</name>
</gene>
<dbReference type="Proteomes" id="UP000188605">
    <property type="component" value="Unassembled WGS sequence"/>
</dbReference>
<keyword evidence="2" id="KW-1185">Reference proteome</keyword>
<sequence length="293" mass="34531">MKEDYKGGKCLNKFKRIIGDKISKYTPMLYTHLSFWLKTGYFLNLKHPKSLSEKITYINLYKQSPYATICADKYEVRNYLKKWGYDKYLVDLIGVWDNADDIDLNKLPDKFVLKCNHGCGYNIICTDKSTLDIKSTKIQLNKWLKENYGEQHRELHYANIKPRIICEKYIEGLSDDQLPIDYKIHCSRGKFLFLLCVKREEPIKWEILNSDFISIPSALREKEHKFNALTPKNYKKMLEIAKVISTDFDIIRVDFYEVDGQMILGELTITPAGGRFWYITKAFDFYMGNKVKL</sequence>
<proteinExistence type="predicted"/>
<comment type="caution">
    <text evidence="1">The sequence shown here is derived from an EMBL/GenBank/DDBJ whole genome shotgun (WGS) entry which is preliminary data.</text>
</comment>
<name>A0ACC8X800_9FIRM</name>
<dbReference type="EMBL" id="LJDB01000102">
    <property type="protein sequence ID" value="ONI37916.1"/>
    <property type="molecule type" value="Genomic_DNA"/>
</dbReference>
<evidence type="ECO:0000313" key="1">
    <source>
        <dbReference type="EMBL" id="ONI37916.1"/>
    </source>
</evidence>